<evidence type="ECO:0000313" key="3">
    <source>
        <dbReference type="Proteomes" id="UP001174208"/>
    </source>
</evidence>
<organism evidence="2 3">
    <name type="scientific">Leifsonia williamsii</name>
    <dbReference type="NCBI Taxonomy" id="3035919"/>
    <lineage>
        <taxon>Bacteria</taxon>
        <taxon>Bacillati</taxon>
        <taxon>Actinomycetota</taxon>
        <taxon>Actinomycetes</taxon>
        <taxon>Micrococcales</taxon>
        <taxon>Microbacteriaceae</taxon>
        <taxon>Leifsonia</taxon>
    </lineage>
</organism>
<reference evidence="2" key="1">
    <citation type="submission" date="2023-06" db="EMBL/GenBank/DDBJ databases">
        <title>MT1 and MT2 Draft Genomes of Novel Species.</title>
        <authorList>
            <person name="Venkateswaran K."/>
        </authorList>
    </citation>
    <scope>NUCLEOTIDE SEQUENCE</scope>
    <source>
        <strain evidence="2">F6_8S_P_1B</strain>
    </source>
</reference>
<sequence length="69" mass="7628">MAHQSGSSALRDVRFLTVAEVADMMRVSRMTVYRLVHAGQLPAIRFGRSFRVPESAVTRALENHVADSA</sequence>
<dbReference type="NCBIfam" id="TIGR01764">
    <property type="entry name" value="excise"/>
    <property type="match status" value="1"/>
</dbReference>
<evidence type="ECO:0000313" key="2">
    <source>
        <dbReference type="EMBL" id="MDN4614024.1"/>
    </source>
</evidence>
<dbReference type="Proteomes" id="UP001174208">
    <property type="component" value="Unassembled WGS sequence"/>
</dbReference>
<dbReference type="InterPro" id="IPR009061">
    <property type="entry name" value="DNA-bd_dom_put_sf"/>
</dbReference>
<proteinExistence type="predicted"/>
<dbReference type="EMBL" id="JAROCF010000001">
    <property type="protein sequence ID" value="MDN4614024.1"/>
    <property type="molecule type" value="Genomic_DNA"/>
</dbReference>
<dbReference type="RefSeq" id="WP_301210465.1">
    <property type="nucleotide sequence ID" value="NZ_JAROCF010000001.1"/>
</dbReference>
<accession>A0ABT8KCG7</accession>
<evidence type="ECO:0000259" key="1">
    <source>
        <dbReference type="Pfam" id="PF12728"/>
    </source>
</evidence>
<comment type="caution">
    <text evidence="2">The sequence shown here is derived from an EMBL/GenBank/DDBJ whole genome shotgun (WGS) entry which is preliminary data.</text>
</comment>
<dbReference type="Pfam" id="PF12728">
    <property type="entry name" value="HTH_17"/>
    <property type="match status" value="1"/>
</dbReference>
<protein>
    <submittedName>
        <fullName evidence="2">Helix-turn-helix domain-containing protein</fullName>
    </submittedName>
</protein>
<name>A0ABT8KCG7_9MICO</name>
<gene>
    <name evidence="2" type="ORF">P5G50_06105</name>
</gene>
<keyword evidence="3" id="KW-1185">Reference proteome</keyword>
<dbReference type="SUPFAM" id="SSF46955">
    <property type="entry name" value="Putative DNA-binding domain"/>
    <property type="match status" value="1"/>
</dbReference>
<dbReference type="InterPro" id="IPR010093">
    <property type="entry name" value="SinI_DNA-bd"/>
</dbReference>
<feature type="domain" description="Helix-turn-helix" evidence="1">
    <location>
        <begin position="15"/>
        <end position="64"/>
    </location>
</feature>
<dbReference type="InterPro" id="IPR041657">
    <property type="entry name" value="HTH_17"/>
</dbReference>